<proteinExistence type="predicted"/>
<evidence type="ECO:0000313" key="2">
    <source>
        <dbReference type="EMBL" id="CAJ70718.1"/>
    </source>
</evidence>
<organism evidence="3">
    <name type="scientific">Bacillus licheniformis</name>
    <dbReference type="NCBI Taxonomy" id="1402"/>
    <lineage>
        <taxon>Bacteria</taxon>
        <taxon>Bacillati</taxon>
        <taxon>Bacillota</taxon>
        <taxon>Bacilli</taxon>
        <taxon>Bacillales</taxon>
        <taxon>Bacillaceae</taxon>
        <taxon>Bacillus</taxon>
    </lineage>
</organism>
<protein>
    <submittedName>
        <fullName evidence="3">Endo-1,4-beta-mannosidase</fullName>
    </submittedName>
</protein>
<accession>Q1EM78</accession>
<gene>
    <name evidence="3" type="primary">ydhT</name>
</gene>
<feature type="signal peptide" evidence="1">
    <location>
        <begin position="1"/>
        <end position="31"/>
    </location>
</feature>
<evidence type="ECO:0000256" key="1">
    <source>
        <dbReference type="SAM" id="SignalP"/>
    </source>
</evidence>
<sequence>MMTKKGLLTVLMPFLLALSAIQFGNPRPALAASPFVETAGTSFTLNGKEFYFAGTNNYYFHYKSKKNGR</sequence>
<dbReference type="EMBL" id="AM183791">
    <property type="protein sequence ID" value="CAJ70718.1"/>
    <property type="molecule type" value="Genomic_DNA"/>
</dbReference>
<reference evidence="3" key="1">
    <citation type="journal article" date="2006" name="Appl. Environ. Microbiol.">
        <title>Isolation and molecular characterization of chitinase-deficient Bacillus licheniformis strains capable of deproteinization of shrimp shell waste to obtain highly viscous chitin.</title>
        <authorList>
            <person name="Waldeck J."/>
            <person name="Daum G."/>
            <person name="Bisping B."/>
            <person name="Meinhardt F."/>
        </authorList>
    </citation>
    <scope>NUCLEOTIDE SEQUENCE</scope>
    <source>
        <strain evidence="3">F11</strain>
        <strain evidence="2">F5</strain>
    </source>
</reference>
<dbReference type="Gene3D" id="3.20.20.80">
    <property type="entry name" value="Glycosidases"/>
    <property type="match status" value="1"/>
</dbReference>
<feature type="chain" id="PRO_5007699521" evidence="1">
    <location>
        <begin position="32"/>
        <end position="69"/>
    </location>
</feature>
<dbReference type="EMBL" id="AM183792">
    <property type="protein sequence ID" value="CAJ70721.1"/>
    <property type="molecule type" value="Genomic_DNA"/>
</dbReference>
<keyword evidence="1" id="KW-0732">Signal</keyword>
<name>Q1EM78_BACLI</name>
<dbReference type="AlphaFoldDB" id="Q1EM78"/>
<evidence type="ECO:0000313" key="3">
    <source>
        <dbReference type="EMBL" id="CAJ70721.1"/>
    </source>
</evidence>